<dbReference type="eggNOG" id="COG1403">
    <property type="taxonomic scope" value="Bacteria"/>
</dbReference>
<reference evidence="2 3" key="1">
    <citation type="submission" date="2012-05" db="EMBL/GenBank/DDBJ databases">
        <title>The Genome Sequence of Sutterella wadsworthensis 2_1_59BFAA.</title>
        <authorList>
            <consortium name="The Broad Institute Genome Sequencing Platform"/>
            <person name="Earl A."/>
            <person name="Ward D."/>
            <person name="Feldgarden M."/>
            <person name="Gevers D."/>
            <person name="Daigneault M."/>
            <person name="Strauss J."/>
            <person name="Allen-Vercoe E."/>
            <person name="Walker B."/>
            <person name="Young S.K."/>
            <person name="Zeng Q."/>
            <person name="Gargeya S."/>
            <person name="Fitzgerald M."/>
            <person name="Haas B."/>
            <person name="Abouelleil A."/>
            <person name="Alvarado L."/>
            <person name="Arachchi H.M."/>
            <person name="Berlin A.M."/>
            <person name="Chapman S.B."/>
            <person name="Goldberg J."/>
            <person name="Griggs A."/>
            <person name="Gujja S."/>
            <person name="Hansen M."/>
            <person name="Howarth C."/>
            <person name="Imamovic A."/>
            <person name="Larimer J."/>
            <person name="McCowen C."/>
            <person name="Montmayeur A."/>
            <person name="Murphy C."/>
            <person name="Neiman D."/>
            <person name="Pearson M."/>
            <person name="Priest M."/>
            <person name="Roberts A."/>
            <person name="Saif S."/>
            <person name="Shea T."/>
            <person name="Sisk P."/>
            <person name="Sykes S."/>
            <person name="Wortman J."/>
            <person name="Nusbaum C."/>
            <person name="Birren B."/>
        </authorList>
    </citation>
    <scope>NUCLEOTIDE SEQUENCE [LARGE SCALE GENOMIC DNA]</scope>
    <source>
        <strain evidence="2 3">2_1_59BFAA</strain>
    </source>
</reference>
<evidence type="ECO:0000313" key="2">
    <source>
        <dbReference type="EMBL" id="EKB30446.1"/>
    </source>
</evidence>
<dbReference type="GO" id="GO:0004519">
    <property type="term" value="F:endonuclease activity"/>
    <property type="evidence" value="ECO:0007669"/>
    <property type="project" value="InterPro"/>
</dbReference>
<dbReference type="InterPro" id="IPR003615">
    <property type="entry name" value="HNH_nuc"/>
</dbReference>
<dbReference type="Proteomes" id="UP000005835">
    <property type="component" value="Unassembled WGS sequence"/>
</dbReference>
<keyword evidence="3" id="KW-1185">Reference proteome</keyword>
<dbReference type="InterPro" id="IPR047693">
    <property type="entry name" value="RNA-guided_IscB-like"/>
</dbReference>
<dbReference type="AlphaFoldDB" id="K1JJS5"/>
<dbReference type="InterPro" id="IPR025938">
    <property type="entry name" value="RRXRR_dom"/>
</dbReference>
<dbReference type="GO" id="GO:0008270">
    <property type="term" value="F:zinc ion binding"/>
    <property type="evidence" value="ECO:0007669"/>
    <property type="project" value="InterPro"/>
</dbReference>
<feature type="domain" description="HNH nuclease" evidence="1">
    <location>
        <begin position="160"/>
        <end position="212"/>
    </location>
</feature>
<protein>
    <recommendedName>
        <fullName evidence="1">HNH nuclease domain-containing protein</fullName>
    </recommendedName>
</protein>
<dbReference type="NCBIfam" id="NF040563">
    <property type="entry name" value="guided_IscB"/>
    <property type="match status" value="1"/>
</dbReference>
<dbReference type="HOGENOM" id="CLU_036716_1_0_4"/>
<dbReference type="GO" id="GO:0003676">
    <property type="term" value="F:nucleic acid binding"/>
    <property type="evidence" value="ECO:0007669"/>
    <property type="project" value="InterPro"/>
</dbReference>
<dbReference type="Pfam" id="PF14239">
    <property type="entry name" value="RRXRR"/>
    <property type="match status" value="1"/>
</dbReference>
<evidence type="ECO:0000259" key="1">
    <source>
        <dbReference type="SMART" id="SM00507"/>
    </source>
</evidence>
<dbReference type="STRING" id="742823.HMPREF9465_01974"/>
<dbReference type="Pfam" id="PF01844">
    <property type="entry name" value="HNH"/>
    <property type="match status" value="1"/>
</dbReference>
<dbReference type="PATRIC" id="fig|742823.3.peg.1972"/>
<proteinExistence type="predicted"/>
<dbReference type="InterPro" id="IPR002711">
    <property type="entry name" value="HNH"/>
</dbReference>
<name>K1JJS5_9BURK</name>
<accession>K1JJS5</accession>
<dbReference type="Gene3D" id="1.10.30.50">
    <property type="match status" value="1"/>
</dbReference>
<sequence>MLKAGKAVVVRRTPFTIKLTIATGETKQDVTLGVDAGARHVGISATTKKEEVFASEVALRQDITGLLADRLAFRRARRNRKTRYRAPRFNNRVRSKHKGWLAPSVENRIQAHMSRIDAVCRLLPVTKIVIETASFDVQKIKNPTIEGTDYQQGDQLGFWNVREYVLFRDGHVCQHCHGRSRDKILNVHHLESRKTGGDAPNNLITLCETCHKAYHAGKIKLKVKRGQSFRAEAFMGIMRWTLLDRVRKTHPELPVENTYGYLTKHKRIALGLPKTHCADAFCITGNLNALRRGDFLFQRQTRKHNRQIHKCSILKGGVRKLNQAPFLVKGFRLFDKVRIGGQIGFVFGRRVRGIFNIRRLDKTVIGTDINCKKLSLLETRKTFLTELRKE</sequence>
<dbReference type="SMART" id="SM00507">
    <property type="entry name" value="HNHc"/>
    <property type="match status" value="1"/>
</dbReference>
<dbReference type="EMBL" id="ADMG01000042">
    <property type="protein sequence ID" value="EKB30446.1"/>
    <property type="molecule type" value="Genomic_DNA"/>
</dbReference>
<gene>
    <name evidence="2" type="ORF">HMPREF9465_01974</name>
</gene>
<organism evidence="2 3">
    <name type="scientific">Sutterella wadsworthensis 2_1_59BFAA</name>
    <dbReference type="NCBI Taxonomy" id="742823"/>
    <lineage>
        <taxon>Bacteria</taxon>
        <taxon>Pseudomonadati</taxon>
        <taxon>Pseudomonadota</taxon>
        <taxon>Betaproteobacteria</taxon>
        <taxon>Burkholderiales</taxon>
        <taxon>Sutterellaceae</taxon>
        <taxon>Sutterella</taxon>
    </lineage>
</organism>
<comment type="caution">
    <text evidence="2">The sequence shown here is derived from an EMBL/GenBank/DDBJ whole genome shotgun (WGS) entry which is preliminary data.</text>
</comment>
<evidence type="ECO:0000313" key="3">
    <source>
        <dbReference type="Proteomes" id="UP000005835"/>
    </source>
</evidence>
<dbReference type="CDD" id="cd00085">
    <property type="entry name" value="HNHc"/>
    <property type="match status" value="1"/>
</dbReference>